<dbReference type="NCBIfam" id="NF008399">
    <property type="entry name" value="PRK11198.1"/>
    <property type="match status" value="1"/>
</dbReference>
<dbReference type="SMART" id="SM00257">
    <property type="entry name" value="LysM"/>
    <property type="match status" value="1"/>
</dbReference>
<dbReference type="Pfam" id="PF04972">
    <property type="entry name" value="BON"/>
    <property type="match status" value="1"/>
</dbReference>
<evidence type="ECO:0000259" key="2">
    <source>
        <dbReference type="PROSITE" id="PS51782"/>
    </source>
</evidence>
<dbReference type="PANTHER" id="PTHR34700:SF8">
    <property type="entry name" value="POTASSIUM BINDING PROTEIN KBP"/>
    <property type="match status" value="1"/>
</dbReference>
<dbReference type="PANTHER" id="PTHR34700">
    <property type="entry name" value="POTASSIUM BINDING PROTEIN KBP"/>
    <property type="match status" value="1"/>
</dbReference>
<dbReference type="PROSITE" id="PS50914">
    <property type="entry name" value="BON"/>
    <property type="match status" value="1"/>
</dbReference>
<dbReference type="RefSeq" id="WP_034618052.1">
    <property type="nucleotide sequence ID" value="NZ_JSUM01000020.1"/>
</dbReference>
<dbReference type="OrthoDB" id="370541at2"/>
<dbReference type="AlphaFoldDB" id="A0A0A3AJH0"/>
<dbReference type="CDD" id="cd00118">
    <property type="entry name" value="LysM"/>
    <property type="match status" value="1"/>
</dbReference>
<evidence type="ECO:0000313" key="3">
    <source>
        <dbReference type="EMBL" id="KGQ69476.1"/>
    </source>
</evidence>
<dbReference type="PROSITE" id="PS51782">
    <property type="entry name" value="LYSM"/>
    <property type="match status" value="1"/>
</dbReference>
<dbReference type="EMBL" id="JSUM01000020">
    <property type="protein sequence ID" value="KGQ69476.1"/>
    <property type="molecule type" value="Genomic_DNA"/>
</dbReference>
<organism evidence="3 4">
    <name type="scientific">Chelonobacter oris</name>
    <dbReference type="NCBI Taxonomy" id="505317"/>
    <lineage>
        <taxon>Bacteria</taxon>
        <taxon>Pseudomonadati</taxon>
        <taxon>Pseudomonadota</taxon>
        <taxon>Gammaproteobacteria</taxon>
        <taxon>Pasteurellales</taxon>
        <taxon>Pasteurellaceae</taxon>
        <taxon>Chelonobacter</taxon>
    </lineage>
</organism>
<gene>
    <name evidence="3" type="ORF">OA57_11610</name>
</gene>
<reference evidence="3 4" key="1">
    <citation type="submission" date="2014-11" db="EMBL/GenBank/DDBJ databases">
        <title>Draft genome sequence of Chelonobacter oris 1662T, associated with respiratory disease in Hermann's Tortoises.</title>
        <authorList>
            <person name="Kudirkiene E."/>
            <person name="Hansen M.J."/>
            <person name="Bojesen A.M."/>
        </authorList>
    </citation>
    <scope>NUCLEOTIDE SEQUENCE [LARGE SCALE GENOMIC DNA]</scope>
    <source>
        <strain evidence="3 4">1662</strain>
    </source>
</reference>
<dbReference type="Gene3D" id="3.10.350.10">
    <property type="entry name" value="LysM domain"/>
    <property type="match status" value="1"/>
</dbReference>
<dbReference type="InterPro" id="IPR036779">
    <property type="entry name" value="LysM_dom_sf"/>
</dbReference>
<dbReference type="InterPro" id="IPR018392">
    <property type="entry name" value="LysM"/>
</dbReference>
<evidence type="ECO:0000259" key="1">
    <source>
        <dbReference type="PROSITE" id="PS50914"/>
    </source>
</evidence>
<dbReference type="Pfam" id="PF01476">
    <property type="entry name" value="LysM"/>
    <property type="match status" value="1"/>
</dbReference>
<sequence length="147" mass="15512">MGLFDFVGNIGKKIFGKEEEASSAVTQHINEDNPGVENVAVTVENGVAKIEGTAKDASALEKAILMAGNISGITKVEAQGVTIASGEALATDEEFYVIEKGDTLWKIAEKAYGNGAKYTAIVAANKEVIKDADKIFPGQKIRIPKGL</sequence>
<evidence type="ECO:0000313" key="4">
    <source>
        <dbReference type="Proteomes" id="UP000030380"/>
    </source>
</evidence>
<accession>A0A0A3AJH0</accession>
<comment type="caution">
    <text evidence="3">The sequence shown here is derived from an EMBL/GenBank/DDBJ whole genome shotgun (WGS) entry which is preliminary data.</text>
</comment>
<keyword evidence="4" id="KW-1185">Reference proteome</keyword>
<name>A0A0A3AJH0_9PAST</name>
<dbReference type="STRING" id="505317.OA57_11610"/>
<dbReference type="InterPro" id="IPR007055">
    <property type="entry name" value="BON_dom"/>
</dbReference>
<feature type="domain" description="BON" evidence="1">
    <location>
        <begin position="17"/>
        <end position="85"/>
    </location>
</feature>
<feature type="domain" description="LysM" evidence="2">
    <location>
        <begin position="94"/>
        <end position="143"/>
    </location>
</feature>
<dbReference type="Proteomes" id="UP000030380">
    <property type="component" value="Unassembled WGS sequence"/>
</dbReference>
<dbReference type="SUPFAM" id="SSF54106">
    <property type="entry name" value="LysM domain"/>
    <property type="match status" value="1"/>
</dbReference>
<proteinExistence type="predicted"/>
<protein>
    <submittedName>
        <fullName evidence="3">Peptidoglycan-binding protein LysM</fullName>
    </submittedName>
</protein>
<dbReference type="InterPro" id="IPR052196">
    <property type="entry name" value="Bact_Kbp"/>
</dbReference>